<gene>
    <name evidence="17" type="ORF">C1H76_8757</name>
</gene>
<dbReference type="EMBL" id="PTQR01000121">
    <property type="protein sequence ID" value="TKX19091.1"/>
    <property type="molecule type" value="Genomic_DNA"/>
</dbReference>
<keyword evidence="5 12" id="KW-0378">Hydrolase</keyword>
<evidence type="ECO:0000256" key="12">
    <source>
        <dbReference type="RuleBase" id="RU000492"/>
    </source>
</evidence>
<evidence type="ECO:0000313" key="18">
    <source>
        <dbReference type="Proteomes" id="UP000308133"/>
    </source>
</evidence>
<dbReference type="InterPro" id="IPR050079">
    <property type="entry name" value="DEAD_box_RNA_helicase"/>
</dbReference>
<feature type="compositionally biased region" description="Polar residues" evidence="13">
    <location>
        <begin position="240"/>
        <end position="252"/>
    </location>
</feature>
<comment type="caution">
    <text evidence="17">The sequence shown here is derived from an EMBL/GenBank/DDBJ whole genome shotgun (WGS) entry which is preliminary data.</text>
</comment>
<dbReference type="Proteomes" id="UP000308133">
    <property type="component" value="Unassembled WGS sequence"/>
</dbReference>
<feature type="compositionally biased region" description="Acidic residues" evidence="13">
    <location>
        <begin position="82"/>
        <end position="103"/>
    </location>
</feature>
<dbReference type="InterPro" id="IPR011545">
    <property type="entry name" value="DEAD/DEAH_box_helicase_dom"/>
</dbReference>
<dbReference type="SMART" id="SM00490">
    <property type="entry name" value="HELICc"/>
    <property type="match status" value="1"/>
</dbReference>
<feature type="domain" description="Helicase C-terminal" evidence="15">
    <location>
        <begin position="470"/>
        <end position="643"/>
    </location>
</feature>
<comment type="catalytic activity">
    <reaction evidence="10">
        <text>ATP + H2O = ADP + phosphate + H(+)</text>
        <dbReference type="Rhea" id="RHEA:13065"/>
        <dbReference type="ChEBI" id="CHEBI:15377"/>
        <dbReference type="ChEBI" id="CHEBI:15378"/>
        <dbReference type="ChEBI" id="CHEBI:30616"/>
        <dbReference type="ChEBI" id="CHEBI:43474"/>
        <dbReference type="ChEBI" id="CHEBI:456216"/>
        <dbReference type="EC" id="3.6.4.13"/>
    </reaction>
</comment>
<evidence type="ECO:0000259" key="14">
    <source>
        <dbReference type="PROSITE" id="PS51192"/>
    </source>
</evidence>
<evidence type="ECO:0000256" key="13">
    <source>
        <dbReference type="SAM" id="MobiDB-lite"/>
    </source>
</evidence>
<dbReference type="PROSITE" id="PS51195">
    <property type="entry name" value="Q_MOTIF"/>
    <property type="match status" value="1"/>
</dbReference>
<evidence type="ECO:0000256" key="2">
    <source>
        <dbReference type="ARBA" id="ARBA00012552"/>
    </source>
</evidence>
<name>A0A4U7ARJ9_9PEZI</name>
<dbReference type="PANTHER" id="PTHR47959:SF1">
    <property type="entry name" value="ATP-DEPENDENT RNA HELICASE DBPA"/>
    <property type="match status" value="1"/>
</dbReference>
<dbReference type="Pfam" id="PF00270">
    <property type="entry name" value="DEAD"/>
    <property type="match status" value="1"/>
</dbReference>
<dbReference type="PROSITE" id="PS00039">
    <property type="entry name" value="DEAD_ATP_HELICASE"/>
    <property type="match status" value="1"/>
</dbReference>
<feature type="region of interest" description="Disordered" evidence="13">
    <location>
        <begin position="683"/>
        <end position="789"/>
    </location>
</feature>
<dbReference type="GO" id="GO:0042254">
    <property type="term" value="P:ribosome biogenesis"/>
    <property type="evidence" value="ECO:0007669"/>
    <property type="project" value="UniProtKB-KW"/>
</dbReference>
<sequence>MAPSRLLDDDFVPTIYDDDAAAFDEEEEVPVSEDEKVTAPKANGKKRKRDDTEKSRKKQKQSKKQDDSDEEVEKEEKPTADGEIDPDFDFQFEEGIADFDDDLWANGDKQDGLGTRSIDDIVAARKQLKKQADEEAEEEDRDQDEDVNLSDEELLADDAFGMGAGSADEEDDEAPSQDGHESGDEAGSQASDASDDDDEDEIAAPKAHPLDLTAPEASDSESDREAEAETARRKAYFAPESNTDTSNALTTGSGSFMTFRLSRLILRGLSAAGFSTPTPIQARAIPIALLGKDVVGSAVTGSGKTGAFMIPILERLFYRSREAATTRVVVLTPTRELALQCHQVATKLASFTDITFGQAIGGLNQSVQQNALKQRPDIVIATPGRFIDFMRNSSALQTDGIEILVLDEADRMLEDGFADELNEILRTLPRKRQTMLFSATMTSSVDDLIRVGCSRPVRLAVDAGKQTVKGLVQEFVRLREGKEHLRLAYLLHLCTTTYTKRTIVFFRQKAMAHRVRVVFALLGLSAAELHGAMSQEQRIQAVEAFRSGKASFLLATDLAARGLDIKNVDGVVNFEAPQSHEIYLHRVGRTARAGRTGRCVTLAAEPDRKVVKAAVKSARAQGAEIKSRSVPGQEAEKWEKKIGGMEEDIEAVMREEKEEKVLKQSEMQMKKAENFMAHEKEILSRPKKTWFQGQKDKAESKAKGRAQLNGVRDDSLEGKIAEQLEKDKGKKKLSNKEKKRMALKDERGEARMWKKGAAERGKNVQPGKSGKGGKGKPGGSKTKPKGRAK</sequence>
<feature type="compositionally biased region" description="Basic and acidic residues" evidence="13">
    <location>
        <begin position="221"/>
        <end position="232"/>
    </location>
</feature>
<dbReference type="EC" id="3.6.4.13" evidence="2"/>
<dbReference type="Gene3D" id="3.40.50.300">
    <property type="entry name" value="P-loop containing nucleotide triphosphate hydrolases"/>
    <property type="match status" value="2"/>
</dbReference>
<comment type="subcellular location">
    <subcellularLocation>
        <location evidence="1">Nucleus</location>
    </subcellularLocation>
</comment>
<keyword evidence="8" id="KW-0694">RNA-binding</keyword>
<dbReference type="GO" id="GO:0005829">
    <property type="term" value="C:cytosol"/>
    <property type="evidence" value="ECO:0007669"/>
    <property type="project" value="TreeGrafter"/>
</dbReference>
<dbReference type="CDD" id="cd18787">
    <property type="entry name" value="SF2_C_DEAD"/>
    <property type="match status" value="1"/>
</dbReference>
<feature type="compositionally biased region" description="Acidic residues" evidence="13">
    <location>
        <begin position="193"/>
        <end position="202"/>
    </location>
</feature>
<keyword evidence="7 12" id="KW-0067">ATP-binding</keyword>
<proteinExistence type="inferred from homology"/>
<dbReference type="InterPro" id="IPR014001">
    <property type="entry name" value="Helicase_ATP-bd"/>
</dbReference>
<feature type="domain" description="DEAD-box RNA helicase Q" evidence="16">
    <location>
        <begin position="254"/>
        <end position="282"/>
    </location>
</feature>
<feature type="region of interest" description="Disordered" evidence="13">
    <location>
        <begin position="1"/>
        <end position="252"/>
    </location>
</feature>
<dbReference type="PROSITE" id="PS51192">
    <property type="entry name" value="HELICASE_ATP_BIND_1"/>
    <property type="match status" value="1"/>
</dbReference>
<evidence type="ECO:0000256" key="6">
    <source>
        <dbReference type="ARBA" id="ARBA00022806"/>
    </source>
</evidence>
<evidence type="ECO:0000256" key="10">
    <source>
        <dbReference type="ARBA" id="ARBA00047984"/>
    </source>
</evidence>
<evidence type="ECO:0000256" key="7">
    <source>
        <dbReference type="ARBA" id="ARBA00022840"/>
    </source>
</evidence>
<dbReference type="SUPFAM" id="SSF52540">
    <property type="entry name" value="P-loop containing nucleoside triphosphate hydrolases"/>
    <property type="match status" value="1"/>
</dbReference>
<dbReference type="PROSITE" id="PS51194">
    <property type="entry name" value="HELICASE_CTER"/>
    <property type="match status" value="1"/>
</dbReference>
<keyword evidence="6 12" id="KW-0347">Helicase</keyword>
<evidence type="ECO:0000256" key="9">
    <source>
        <dbReference type="ARBA" id="ARBA00023242"/>
    </source>
</evidence>
<keyword evidence="4 12" id="KW-0547">Nucleotide-binding</keyword>
<dbReference type="GO" id="GO:0003723">
    <property type="term" value="F:RNA binding"/>
    <property type="evidence" value="ECO:0007669"/>
    <property type="project" value="UniProtKB-KW"/>
</dbReference>
<evidence type="ECO:0000256" key="11">
    <source>
        <dbReference type="PROSITE-ProRule" id="PRU00552"/>
    </source>
</evidence>
<feature type="compositionally biased region" description="Basic and acidic residues" evidence="13">
    <location>
        <begin position="711"/>
        <end position="762"/>
    </location>
</feature>
<dbReference type="GO" id="GO:0005634">
    <property type="term" value="C:nucleus"/>
    <property type="evidence" value="ECO:0007669"/>
    <property type="project" value="UniProtKB-SubCell"/>
</dbReference>
<comment type="similarity">
    <text evidence="12">Belongs to the DEAD box helicase family.</text>
</comment>
<feature type="compositionally biased region" description="Gly residues" evidence="13">
    <location>
        <begin position="769"/>
        <end position="778"/>
    </location>
</feature>
<dbReference type="GO" id="GO:0010467">
    <property type="term" value="P:gene expression"/>
    <property type="evidence" value="ECO:0007669"/>
    <property type="project" value="UniProtKB-ARBA"/>
</dbReference>
<evidence type="ECO:0000256" key="1">
    <source>
        <dbReference type="ARBA" id="ARBA00004123"/>
    </source>
</evidence>
<accession>A0A4U7ARJ9</accession>
<dbReference type="GO" id="GO:0005524">
    <property type="term" value="F:ATP binding"/>
    <property type="evidence" value="ECO:0007669"/>
    <property type="project" value="UniProtKB-KW"/>
</dbReference>
<feature type="compositionally biased region" description="Acidic residues" evidence="13">
    <location>
        <begin position="134"/>
        <end position="156"/>
    </location>
</feature>
<evidence type="ECO:0000256" key="8">
    <source>
        <dbReference type="ARBA" id="ARBA00022884"/>
    </source>
</evidence>
<dbReference type="AlphaFoldDB" id="A0A4U7ARJ9"/>
<dbReference type="GO" id="GO:0016787">
    <property type="term" value="F:hydrolase activity"/>
    <property type="evidence" value="ECO:0007669"/>
    <property type="project" value="UniProtKB-KW"/>
</dbReference>
<feature type="short sequence motif" description="Q motif" evidence="11">
    <location>
        <begin position="254"/>
        <end position="282"/>
    </location>
</feature>
<evidence type="ECO:0000256" key="3">
    <source>
        <dbReference type="ARBA" id="ARBA00022517"/>
    </source>
</evidence>
<keyword evidence="9" id="KW-0539">Nucleus</keyword>
<reference evidence="17 18" key="1">
    <citation type="submission" date="2018-02" db="EMBL/GenBank/DDBJ databases">
        <title>Draft genome sequences of Elsinoe sp., causing black scab on jojoba.</title>
        <authorList>
            <person name="Stodart B."/>
            <person name="Jeffress S."/>
            <person name="Ash G."/>
            <person name="Arun Chinnappa K."/>
        </authorList>
    </citation>
    <scope>NUCLEOTIDE SEQUENCE [LARGE SCALE GENOMIC DNA]</scope>
    <source>
        <strain evidence="17 18">Hillstone_2</strain>
    </source>
</reference>
<organism evidence="17 18">
    <name type="scientific">Elsinoe australis</name>
    <dbReference type="NCBI Taxonomy" id="40998"/>
    <lineage>
        <taxon>Eukaryota</taxon>
        <taxon>Fungi</taxon>
        <taxon>Dikarya</taxon>
        <taxon>Ascomycota</taxon>
        <taxon>Pezizomycotina</taxon>
        <taxon>Dothideomycetes</taxon>
        <taxon>Dothideomycetidae</taxon>
        <taxon>Myriangiales</taxon>
        <taxon>Elsinoaceae</taxon>
        <taxon>Elsinoe</taxon>
    </lineage>
</organism>
<evidence type="ECO:0000256" key="5">
    <source>
        <dbReference type="ARBA" id="ARBA00022801"/>
    </source>
</evidence>
<keyword evidence="3" id="KW-0690">Ribosome biogenesis</keyword>
<dbReference type="PANTHER" id="PTHR47959">
    <property type="entry name" value="ATP-DEPENDENT RNA HELICASE RHLE-RELATED"/>
    <property type="match status" value="1"/>
</dbReference>
<dbReference type="InterPro" id="IPR014014">
    <property type="entry name" value="RNA_helicase_DEAD_Q_motif"/>
</dbReference>
<dbReference type="GO" id="GO:0003724">
    <property type="term" value="F:RNA helicase activity"/>
    <property type="evidence" value="ECO:0007669"/>
    <property type="project" value="UniProtKB-EC"/>
</dbReference>
<evidence type="ECO:0000259" key="15">
    <source>
        <dbReference type="PROSITE" id="PS51194"/>
    </source>
</evidence>
<dbReference type="InterPro" id="IPR027417">
    <property type="entry name" value="P-loop_NTPase"/>
</dbReference>
<dbReference type="CDD" id="cd17947">
    <property type="entry name" value="DEADc_DDX27"/>
    <property type="match status" value="1"/>
</dbReference>
<feature type="domain" description="Helicase ATP-binding" evidence="14">
    <location>
        <begin position="285"/>
        <end position="459"/>
    </location>
</feature>
<evidence type="ECO:0000259" key="16">
    <source>
        <dbReference type="PROSITE" id="PS51195"/>
    </source>
</evidence>
<feature type="compositionally biased region" description="Acidic residues" evidence="13">
    <location>
        <begin position="16"/>
        <end position="32"/>
    </location>
</feature>
<protein>
    <recommendedName>
        <fullName evidence="2">RNA helicase</fullName>
        <ecNumber evidence="2">3.6.4.13</ecNumber>
    </recommendedName>
</protein>
<dbReference type="Pfam" id="PF00271">
    <property type="entry name" value="Helicase_C"/>
    <property type="match status" value="1"/>
</dbReference>
<dbReference type="InterPro" id="IPR001650">
    <property type="entry name" value="Helicase_C-like"/>
</dbReference>
<evidence type="ECO:0000313" key="17">
    <source>
        <dbReference type="EMBL" id="TKX19091.1"/>
    </source>
</evidence>
<dbReference type="SMART" id="SM00487">
    <property type="entry name" value="DEXDc"/>
    <property type="match status" value="1"/>
</dbReference>
<dbReference type="InterPro" id="IPR000629">
    <property type="entry name" value="RNA-helicase_DEAD-box_CS"/>
</dbReference>
<evidence type="ECO:0000256" key="4">
    <source>
        <dbReference type="ARBA" id="ARBA00022741"/>
    </source>
</evidence>